<evidence type="ECO:0000256" key="1">
    <source>
        <dbReference type="SAM" id="Phobius"/>
    </source>
</evidence>
<feature type="transmembrane region" description="Helical" evidence="1">
    <location>
        <begin position="831"/>
        <end position="850"/>
    </location>
</feature>
<sequence length="869" mass="98326">MKEGNVLTLKIAYEIIEEEEGTRYVFRGWNDQSTSLERTISIEGPSTFIAQFDKEHYVNIRSKPVSSMIGLLNIEGSGWHKENSLIQLDTDEILVVIEDQSRYRFDKWSGSIASDKRDTELVVDGPKLIYADYILQYKITRIIEPSFIADIITTFDKQWVDSGTELLLETTKKADEYGFMQWIISGNNFDLTRTTNPTTILVNEPLTIKIQYDLLPIVSIESARMPNTGFEGESSQIWIKLSNTELRGGYVIVKTSTNINGLIIEPSQQEIYLARGESKLFAVTMNYTKSGSGSIDITLEKTGSQDNSIKKNFNVFTIKDKREMTNIGIAVGSKHLQQFNQWMIPDERVRICSSEILEQARISDDESELQKAKSILKFVTDKIEPSSGIPNNAGTIIEEFGIIGCINTEEKINGDSRTYQILMGSLLRSVDVEVRPVIGVMGVSGDNNEPSALINTWIEAEIDGQWVIIDAINNIIETEIDRPFNREEGMSYRQRYSTIPENGGILTAMIYDCITICNLDVSDEYRGTESPSKLGSILFVTGDVDIEVRDSNENFIANGTTSRYKWFDNGGINNNIPMKIILLSEGVDLEYIIMRINGELGEEFEINGMRIINFEPQTKSIKSGLISKTTSDFKLLALGEDFIIAEFDVIVFDNQEIEILSTSSLVDYMEQKRLNAIRITTMSHSNNEELIIIKLSDDILADIDSKSDRIVAIINGVETPIEITDDGVIITILIDDLKSLNENTITLYFASYSMNFELRDPLNQIIRNADITMIGEFMNRTQLSNEGSFMRLIPGNYEFIVEYRGEQEIISKRINDENVDVEINLYRSDSMIIFFITTIFLVILAVAYGIQKAFARILPEYKNKNGNSF</sequence>
<dbReference type="InterPro" id="IPR038765">
    <property type="entry name" value="Papain-like_cys_pep_sf"/>
</dbReference>
<evidence type="ECO:0000313" key="2">
    <source>
        <dbReference type="EMBL" id="AIE92008.1"/>
    </source>
</evidence>
<dbReference type="EMBL" id="KF900355">
    <property type="protein sequence ID" value="AIE92008.1"/>
    <property type="molecule type" value="Genomic_DNA"/>
</dbReference>
<keyword evidence="1" id="KW-1133">Transmembrane helix</keyword>
<reference evidence="2" key="1">
    <citation type="journal article" date="2014" name="Genome Biol. Evol.">
        <title>Pangenome evidence for extensive interdomain horizontal transfer affecting lineage core and shell genes in uncultured planktonic thaumarchaeota and euryarchaeota.</title>
        <authorList>
            <person name="Deschamps P."/>
            <person name="Zivanovic Y."/>
            <person name="Moreira D."/>
            <person name="Rodriguez-Valera F."/>
            <person name="Lopez-Garcia P."/>
        </authorList>
    </citation>
    <scope>NUCLEOTIDE SEQUENCE</scope>
</reference>
<accession>A0A075FL78</accession>
<keyword evidence="1" id="KW-0472">Membrane</keyword>
<dbReference type="AlphaFoldDB" id="A0A075FL78"/>
<keyword evidence="1" id="KW-0812">Transmembrane</keyword>
<evidence type="ECO:0008006" key="3">
    <source>
        <dbReference type="Google" id="ProtNLM"/>
    </source>
</evidence>
<name>A0A075FL78_9ARCH</name>
<protein>
    <recommendedName>
        <fullName evidence="3">Transglutaminase-like domain-containing protein</fullName>
    </recommendedName>
</protein>
<organism evidence="2">
    <name type="scientific">uncultured marine thaumarchaeote AD1000_19_G07</name>
    <dbReference type="NCBI Taxonomy" id="1455897"/>
    <lineage>
        <taxon>Archaea</taxon>
        <taxon>Nitrososphaerota</taxon>
        <taxon>environmental samples</taxon>
    </lineage>
</organism>
<dbReference type="Gene3D" id="3.10.620.30">
    <property type="match status" value="1"/>
</dbReference>
<proteinExistence type="predicted"/>
<dbReference type="SUPFAM" id="SSF54001">
    <property type="entry name" value="Cysteine proteinases"/>
    <property type="match status" value="1"/>
</dbReference>